<name>A0A8X7B7G0_TRICX</name>
<gene>
    <name evidence="1" type="ORF">TNCV_3299041</name>
</gene>
<proteinExistence type="predicted"/>
<reference evidence="1" key="1">
    <citation type="submission" date="2020-08" db="EMBL/GenBank/DDBJ databases">
        <title>Multicomponent nature underlies the extraordinary mechanical properties of spider dragline silk.</title>
        <authorList>
            <person name="Kono N."/>
            <person name="Nakamura H."/>
            <person name="Mori M."/>
            <person name="Yoshida Y."/>
            <person name="Ohtoshi R."/>
            <person name="Malay A.D."/>
            <person name="Moran D.A.P."/>
            <person name="Tomita M."/>
            <person name="Numata K."/>
            <person name="Arakawa K."/>
        </authorList>
    </citation>
    <scope>NUCLEOTIDE SEQUENCE</scope>
</reference>
<comment type="caution">
    <text evidence="1">The sequence shown here is derived from an EMBL/GenBank/DDBJ whole genome shotgun (WGS) entry which is preliminary data.</text>
</comment>
<accession>A0A8X7B7G0</accession>
<protein>
    <submittedName>
        <fullName evidence="1">Uncharacterized protein</fullName>
    </submittedName>
</protein>
<sequence length="83" mass="9590">MSEIEKGRLRHLAPAIQFRRRWSSALKVKRDSSLNTMRYLMPQKWSSTRHPTPDDPTDVVWSKEDVLNAAVTVTSPEPSALKW</sequence>
<organism evidence="1 2">
    <name type="scientific">Trichonephila clavipes</name>
    <name type="common">Golden silk orbweaver</name>
    <name type="synonym">Nephila clavipes</name>
    <dbReference type="NCBI Taxonomy" id="2585209"/>
    <lineage>
        <taxon>Eukaryota</taxon>
        <taxon>Metazoa</taxon>
        <taxon>Ecdysozoa</taxon>
        <taxon>Arthropoda</taxon>
        <taxon>Chelicerata</taxon>
        <taxon>Arachnida</taxon>
        <taxon>Araneae</taxon>
        <taxon>Araneomorphae</taxon>
        <taxon>Entelegynae</taxon>
        <taxon>Araneoidea</taxon>
        <taxon>Nephilidae</taxon>
        <taxon>Trichonephila</taxon>
    </lineage>
</organism>
<dbReference type="AlphaFoldDB" id="A0A8X7B7G0"/>
<dbReference type="EMBL" id="BMAU01021359">
    <property type="protein sequence ID" value="GFY22261.1"/>
    <property type="molecule type" value="Genomic_DNA"/>
</dbReference>
<evidence type="ECO:0000313" key="2">
    <source>
        <dbReference type="Proteomes" id="UP000887159"/>
    </source>
</evidence>
<dbReference type="Proteomes" id="UP000887159">
    <property type="component" value="Unassembled WGS sequence"/>
</dbReference>
<keyword evidence="2" id="KW-1185">Reference proteome</keyword>
<evidence type="ECO:0000313" key="1">
    <source>
        <dbReference type="EMBL" id="GFY22261.1"/>
    </source>
</evidence>